<dbReference type="InterPro" id="IPR003830">
    <property type="entry name" value="ComA_synth"/>
</dbReference>
<comment type="similarity">
    <text evidence="1">Belongs to the phosphosulfolactate synthase family.</text>
</comment>
<dbReference type="PANTHER" id="PTHR48413">
    <property type="match status" value="1"/>
</dbReference>
<dbReference type="InterPro" id="IPR036112">
    <property type="entry name" value="ComA_synth_sf"/>
</dbReference>
<accession>A0A075R2A4</accession>
<dbReference type="PANTHER" id="PTHR48413:SF1">
    <property type="entry name" value="PROTEIN HEAT-STRESS-ASSOCIATED 32"/>
    <property type="match status" value="1"/>
</dbReference>
<evidence type="ECO:0000313" key="3">
    <source>
        <dbReference type="Proteomes" id="UP000005850"/>
    </source>
</evidence>
<dbReference type="SUPFAM" id="SSF102110">
    <property type="entry name" value="(2r)-phospho-3-sulfolactate synthase ComA"/>
    <property type="match status" value="1"/>
</dbReference>
<dbReference type="eggNOG" id="COG1809">
    <property type="taxonomic scope" value="Bacteria"/>
</dbReference>
<dbReference type="AlphaFoldDB" id="A0A075R2A4"/>
<keyword evidence="3" id="KW-1185">Reference proteome</keyword>
<dbReference type="Gene3D" id="3.20.20.70">
    <property type="entry name" value="Aldolase class I"/>
    <property type="match status" value="1"/>
</dbReference>
<evidence type="ECO:0008006" key="4">
    <source>
        <dbReference type="Google" id="ProtNLM"/>
    </source>
</evidence>
<dbReference type="Proteomes" id="UP000005850">
    <property type="component" value="Chromosome"/>
</dbReference>
<name>A0A075R2A4_BRELA</name>
<dbReference type="STRING" id="1042163.BRLA_c016650"/>
<sequence length="273" mass="30410">MEKETAFWPTQWVDPSCTRECKPRHTGMTMVIDKGLGLHAMKDLLHTASSYIDIYKLGFGTSVLYPFSVLEEKLTLALSLDIAIMPGGTFFEIAYTQDGIKTYLERIRDAGFNAVEISDGSMPISTQERHDAISMAREMGFRVFSEYGQKASTFRADQEMLLSTLVGDVNAGADYVIVEARESGNVGIYNKQGEIDSEFVRQVIQQASTLATRLIWEAPQKPQQIGLLKTIGLDANLGNIAPADLLSLETLRRGLRGDTAYQVLEDRRRLVCE</sequence>
<organism evidence="2 3">
    <name type="scientific">Brevibacillus laterosporus LMG 15441</name>
    <dbReference type="NCBI Taxonomy" id="1042163"/>
    <lineage>
        <taxon>Bacteria</taxon>
        <taxon>Bacillati</taxon>
        <taxon>Bacillota</taxon>
        <taxon>Bacilli</taxon>
        <taxon>Bacillales</taxon>
        <taxon>Paenibacillaceae</taxon>
        <taxon>Brevibacillus</taxon>
    </lineage>
</organism>
<dbReference type="Pfam" id="PF02679">
    <property type="entry name" value="ComA"/>
    <property type="match status" value="1"/>
</dbReference>
<evidence type="ECO:0000256" key="1">
    <source>
        <dbReference type="ARBA" id="ARBA00010424"/>
    </source>
</evidence>
<protein>
    <recommendedName>
        <fullName evidence="4">Phosphosulfolactate synthase</fullName>
    </recommendedName>
</protein>
<proteinExistence type="inferred from homology"/>
<dbReference type="RefSeq" id="WP_003337905.1">
    <property type="nucleotide sequence ID" value="NZ_CP007806.1"/>
</dbReference>
<dbReference type="HOGENOM" id="CLU_062679_2_0_9"/>
<dbReference type="InterPro" id="IPR013785">
    <property type="entry name" value="Aldolase_TIM"/>
</dbReference>
<evidence type="ECO:0000313" key="2">
    <source>
        <dbReference type="EMBL" id="AIG25989.1"/>
    </source>
</evidence>
<dbReference type="EMBL" id="CP007806">
    <property type="protein sequence ID" value="AIG25989.1"/>
    <property type="molecule type" value="Genomic_DNA"/>
</dbReference>
<gene>
    <name evidence="2" type="ORF">BRLA_c016650</name>
</gene>
<dbReference type="KEGG" id="blr:BRLA_c016650"/>
<reference evidence="2 3" key="1">
    <citation type="journal article" date="2011" name="J. Bacteriol.">
        <title>Genome sequence of Brevibacillus laterosporus LMG 15441, a pathogen of invertebrates.</title>
        <authorList>
            <person name="Djukic M."/>
            <person name="Poehlein A."/>
            <person name="Thurmer A."/>
            <person name="Daniel R."/>
        </authorList>
    </citation>
    <scope>NUCLEOTIDE SEQUENCE [LARGE SCALE GENOMIC DNA]</scope>
    <source>
        <strain evidence="2 3">LMG 15441</strain>
    </source>
</reference>